<accession>A0ABX0J6N9</accession>
<name>A0ABX0J6N9_9BACL</name>
<feature type="region of interest" description="Disordered" evidence="1">
    <location>
        <begin position="103"/>
        <end position="122"/>
    </location>
</feature>
<comment type="caution">
    <text evidence="2">The sequence shown here is derived from an EMBL/GenBank/DDBJ whole genome shotgun (WGS) entry which is preliminary data.</text>
</comment>
<dbReference type="EMBL" id="JAAOIW010000004">
    <property type="protein sequence ID" value="NHN31075.1"/>
    <property type="molecule type" value="Genomic_DNA"/>
</dbReference>
<gene>
    <name evidence="2" type="ORF">G9U52_14645</name>
</gene>
<dbReference type="RefSeq" id="WP_166150645.1">
    <property type="nucleotide sequence ID" value="NZ_JAAOIW010000004.1"/>
</dbReference>
<reference evidence="2" key="1">
    <citation type="submission" date="2020-03" db="EMBL/GenBank/DDBJ databases">
        <title>Draft sequencing of Paenibacilllus sp. S3N08.</title>
        <authorList>
            <person name="Kim D.-U."/>
        </authorList>
    </citation>
    <scope>NUCLEOTIDE SEQUENCE</scope>
    <source>
        <strain evidence="2">S3N08</strain>
    </source>
</reference>
<feature type="compositionally biased region" description="Basic residues" evidence="1">
    <location>
        <begin position="104"/>
        <end position="122"/>
    </location>
</feature>
<evidence type="ECO:0000256" key="1">
    <source>
        <dbReference type="SAM" id="MobiDB-lite"/>
    </source>
</evidence>
<organism evidence="2 3">
    <name type="scientific">Paenibacillus agricola</name>
    <dbReference type="NCBI Taxonomy" id="2716264"/>
    <lineage>
        <taxon>Bacteria</taxon>
        <taxon>Bacillati</taxon>
        <taxon>Bacillota</taxon>
        <taxon>Bacilli</taxon>
        <taxon>Bacillales</taxon>
        <taxon>Paenibacillaceae</taxon>
        <taxon>Paenibacillus</taxon>
    </lineage>
</organism>
<keyword evidence="3" id="KW-1185">Reference proteome</keyword>
<dbReference type="Proteomes" id="UP001165962">
    <property type="component" value="Unassembled WGS sequence"/>
</dbReference>
<proteinExistence type="predicted"/>
<evidence type="ECO:0000313" key="2">
    <source>
        <dbReference type="EMBL" id="NHN31075.1"/>
    </source>
</evidence>
<sequence>MKRTRRVRSTRKRTPETIKPYLKTTEVKGLYAPDDDVESAAVAQAAPAANQGFSFLNGIGGIDGMLSMMGKAQQMFKLFQQMGPMFRMLNSFGGAQAVTASLRKSMRQSRLSQRRKAKIRKN</sequence>
<evidence type="ECO:0000313" key="3">
    <source>
        <dbReference type="Proteomes" id="UP001165962"/>
    </source>
</evidence>
<protein>
    <submittedName>
        <fullName evidence="2">Uncharacterized protein</fullName>
    </submittedName>
</protein>